<sequence>MGTTTNAAWREMLNNYPTPDVVLESERAIIVASRENALRYVNENQDKVLQAIDKAINAQDNILMLTKDEGYIYTNSRSQHKILITETDAPDPLMYTTNYRTVFNKDVMGNILTEKGFSVEGWGPWHELGHMHQQQAWRWSSITEVQVNIFFSCRRKGDGNLSISVDDVGAILATRDKIPEKNRRTKRL</sequence>
<dbReference type="Gene3D" id="3.40.390.80">
    <property type="entry name" value="Peptidase M60, enhancin-like domain 2"/>
    <property type="match status" value="1"/>
</dbReference>
<evidence type="ECO:0000259" key="1">
    <source>
        <dbReference type="PROSITE" id="PS51723"/>
    </source>
</evidence>
<dbReference type="InterPro" id="IPR031161">
    <property type="entry name" value="Peptidase_M60_dom"/>
</dbReference>
<keyword evidence="3" id="KW-1185">Reference proteome</keyword>
<dbReference type="SMART" id="SM01276">
    <property type="entry name" value="M60-like"/>
    <property type="match status" value="1"/>
</dbReference>
<gene>
    <name evidence="2" type="ORF">Q3404_12595</name>
</gene>
<dbReference type="PROSITE" id="PS51723">
    <property type="entry name" value="PEPTIDASE_M60"/>
    <property type="match status" value="1"/>
</dbReference>
<protein>
    <submittedName>
        <fullName evidence="2">M60 family metallopeptidase</fullName>
    </submittedName>
</protein>
<evidence type="ECO:0000313" key="2">
    <source>
        <dbReference type="EMBL" id="MDO6407417.1"/>
    </source>
</evidence>
<dbReference type="Proteomes" id="UP001171299">
    <property type="component" value="Unassembled WGS sequence"/>
</dbReference>
<comment type="caution">
    <text evidence="2">The sequence shown here is derived from an EMBL/GenBank/DDBJ whole genome shotgun (WGS) entry which is preliminary data.</text>
</comment>
<evidence type="ECO:0000313" key="3">
    <source>
        <dbReference type="Proteomes" id="UP001171299"/>
    </source>
</evidence>
<feature type="domain" description="Peptidase M60" evidence="1">
    <location>
        <begin position="1"/>
        <end position="188"/>
    </location>
</feature>
<dbReference type="RefSeq" id="WP_256402078.1">
    <property type="nucleotide sequence ID" value="NZ_CP024638.1"/>
</dbReference>
<accession>A0ABT8XW91</accession>
<name>A0ABT8XW91_9GAMM</name>
<proteinExistence type="predicted"/>
<dbReference type="Pfam" id="PF13402">
    <property type="entry name" value="Peptidase_M60"/>
    <property type="match status" value="1"/>
</dbReference>
<dbReference type="EMBL" id="JAUOOM010000011">
    <property type="protein sequence ID" value="MDO6407417.1"/>
    <property type="molecule type" value="Genomic_DNA"/>
</dbReference>
<organism evidence="2 3">
    <name type="scientific">Pantoea phytobeneficialis</name>
    <dbReference type="NCBI Taxonomy" id="2052056"/>
    <lineage>
        <taxon>Bacteria</taxon>
        <taxon>Pseudomonadati</taxon>
        <taxon>Pseudomonadota</taxon>
        <taxon>Gammaproteobacteria</taxon>
        <taxon>Enterobacterales</taxon>
        <taxon>Erwiniaceae</taxon>
        <taxon>Pantoea</taxon>
    </lineage>
</organism>
<reference evidence="2" key="1">
    <citation type="submission" date="2023-07" db="EMBL/GenBank/DDBJ databases">
        <title>The extreme plant-growth-promoting properties of Pantoea phytobeneficialis PF55 revealed by functional and genomic analysis.</title>
        <authorList>
            <person name="Nascimento F.X."/>
            <person name="Marcio R.J."/>
        </authorList>
    </citation>
    <scope>NUCLEOTIDE SEQUENCE</scope>
    <source>
        <strain evidence="2">PF55</strain>
    </source>
</reference>